<reference evidence="1" key="1">
    <citation type="journal article" date="2023" name="BMC Genomics">
        <title>Chromosome-level genome assemblies of Cutaneotrichosporon spp. (Trichosporonales, Basidiomycota) reveal imbalanced evolution between nucleotide sequences and chromosome synteny.</title>
        <authorList>
            <person name="Kobayashi Y."/>
            <person name="Kayamori A."/>
            <person name="Aoki K."/>
            <person name="Shiwa Y."/>
            <person name="Matsutani M."/>
            <person name="Fujita N."/>
            <person name="Sugita T."/>
            <person name="Iwasaki W."/>
            <person name="Tanaka N."/>
            <person name="Takashima M."/>
        </authorList>
    </citation>
    <scope>NUCLEOTIDE SEQUENCE</scope>
    <source>
        <strain evidence="1">HIS019</strain>
    </source>
</reference>
<dbReference type="GeneID" id="85493895"/>
<keyword evidence="2" id="KW-1185">Reference proteome</keyword>
<evidence type="ECO:0000313" key="1">
    <source>
        <dbReference type="EMBL" id="BEI90024.1"/>
    </source>
</evidence>
<protein>
    <submittedName>
        <fullName evidence="1">Uncharacterized protein</fullName>
    </submittedName>
</protein>
<dbReference type="KEGG" id="ccac:CcaHIS019_0300940"/>
<name>A0AA48I2J4_9TREE</name>
<evidence type="ECO:0000313" key="2">
    <source>
        <dbReference type="Proteomes" id="UP001233271"/>
    </source>
</evidence>
<sequence length="170" mass="19139">MRRTHRSSTFIFTLARYDYLLGLRAISKTWLERVDRQLVRHIALTIRIVTVDCWQQESFSATTGDGHRVPYEGWQDNTLIGHIEQLDLRGENTDKRRLVAEARPARPRPSRLQSPHGECGVGAPAAAADKLFATSCPPPYHSSALDPGPMIAVPSVHKLFRGRQEYGLLP</sequence>
<organism evidence="1 2">
    <name type="scientific">Cutaneotrichosporon cavernicola</name>
    <dbReference type="NCBI Taxonomy" id="279322"/>
    <lineage>
        <taxon>Eukaryota</taxon>
        <taxon>Fungi</taxon>
        <taxon>Dikarya</taxon>
        <taxon>Basidiomycota</taxon>
        <taxon>Agaricomycotina</taxon>
        <taxon>Tremellomycetes</taxon>
        <taxon>Trichosporonales</taxon>
        <taxon>Trichosporonaceae</taxon>
        <taxon>Cutaneotrichosporon</taxon>
    </lineage>
</organism>
<dbReference type="Proteomes" id="UP001233271">
    <property type="component" value="Chromosome 3"/>
</dbReference>
<accession>A0AA48I2J4</accession>
<dbReference type="RefSeq" id="XP_060455290.1">
    <property type="nucleotide sequence ID" value="XM_060598503.1"/>
</dbReference>
<dbReference type="AlphaFoldDB" id="A0AA48I2J4"/>
<dbReference type="EMBL" id="AP028214">
    <property type="protein sequence ID" value="BEI90024.1"/>
    <property type="molecule type" value="Genomic_DNA"/>
</dbReference>
<proteinExistence type="predicted"/>
<gene>
    <name evidence="1" type="ORF">CcaverHIS019_0300940</name>
</gene>